<feature type="transmembrane region" description="Helical" evidence="1">
    <location>
        <begin position="60"/>
        <end position="79"/>
    </location>
</feature>
<proteinExistence type="predicted"/>
<dbReference type="Proteomes" id="UP000586827">
    <property type="component" value="Unassembled WGS sequence"/>
</dbReference>
<organism evidence="2 3">
    <name type="scientific">Nocardia uniformis</name>
    <dbReference type="NCBI Taxonomy" id="53432"/>
    <lineage>
        <taxon>Bacteria</taxon>
        <taxon>Bacillati</taxon>
        <taxon>Actinomycetota</taxon>
        <taxon>Actinomycetes</taxon>
        <taxon>Mycobacteriales</taxon>
        <taxon>Nocardiaceae</taxon>
        <taxon>Nocardia</taxon>
    </lineage>
</organism>
<dbReference type="AlphaFoldDB" id="A0A849CBW9"/>
<keyword evidence="1" id="KW-0812">Transmembrane</keyword>
<keyword evidence="1" id="KW-0472">Membrane</keyword>
<feature type="transmembrane region" description="Helical" evidence="1">
    <location>
        <begin position="125"/>
        <end position="144"/>
    </location>
</feature>
<feature type="transmembrane region" description="Helical" evidence="1">
    <location>
        <begin position="91"/>
        <end position="113"/>
    </location>
</feature>
<protein>
    <submittedName>
        <fullName evidence="2">DUF998 domain-containing protein</fullName>
    </submittedName>
</protein>
<dbReference type="InterPro" id="IPR009339">
    <property type="entry name" value="DUF998"/>
</dbReference>
<dbReference type="RefSeq" id="WP_170264360.1">
    <property type="nucleotide sequence ID" value="NZ_JABELX010000021.1"/>
</dbReference>
<evidence type="ECO:0000313" key="2">
    <source>
        <dbReference type="EMBL" id="NNH75356.1"/>
    </source>
</evidence>
<reference evidence="2 3" key="1">
    <citation type="submission" date="2020-05" db="EMBL/GenBank/DDBJ databases">
        <title>MicrobeNet Type strains.</title>
        <authorList>
            <person name="Nicholson A.C."/>
        </authorList>
    </citation>
    <scope>NUCLEOTIDE SEQUENCE [LARGE SCALE GENOMIC DNA]</scope>
    <source>
        <strain evidence="2 3">JCM 3224</strain>
    </source>
</reference>
<dbReference type="EMBL" id="JABELX010000021">
    <property type="protein sequence ID" value="NNH75356.1"/>
    <property type="molecule type" value="Genomic_DNA"/>
</dbReference>
<keyword evidence="3" id="KW-1185">Reference proteome</keyword>
<comment type="caution">
    <text evidence="2">The sequence shown here is derived from an EMBL/GenBank/DDBJ whole genome shotgun (WGS) entry which is preliminary data.</text>
</comment>
<accession>A0A849CBW9</accession>
<name>A0A849CBW9_9NOCA</name>
<evidence type="ECO:0000313" key="3">
    <source>
        <dbReference type="Proteomes" id="UP000586827"/>
    </source>
</evidence>
<gene>
    <name evidence="2" type="ORF">HLB23_36840</name>
</gene>
<keyword evidence="1" id="KW-1133">Transmembrane helix</keyword>
<feature type="transmembrane region" description="Helical" evidence="1">
    <location>
        <begin position="21"/>
        <end position="40"/>
    </location>
</feature>
<sequence length="151" mass="15690">MDPPSGPSQRQPGGVWGPRWLALNGVALIAGGVFVADPAFGFPAGAPALEPDSLSWHGMLHAIAPVIGAVGFVGALVVFAWRWRKTGRSGLAVLTVVTLIVYLGLGAVTSAGAKDAEGYYNFVPLWISAGVGAAWMILLSVQVLRETRDPA</sequence>
<dbReference type="Pfam" id="PF06197">
    <property type="entry name" value="DUF998"/>
    <property type="match status" value="1"/>
</dbReference>
<evidence type="ECO:0000256" key="1">
    <source>
        <dbReference type="SAM" id="Phobius"/>
    </source>
</evidence>